<comment type="caution">
    <text evidence="3">The sequence shown here is derived from an EMBL/GenBank/DDBJ whole genome shotgun (WGS) entry which is preliminary data.</text>
</comment>
<evidence type="ECO:0000256" key="1">
    <source>
        <dbReference type="SAM" id="Coils"/>
    </source>
</evidence>
<feature type="coiled-coil region" evidence="1">
    <location>
        <begin position="8"/>
        <end position="63"/>
    </location>
</feature>
<evidence type="ECO:0000256" key="2">
    <source>
        <dbReference type="SAM" id="MobiDB-lite"/>
    </source>
</evidence>
<keyword evidence="1" id="KW-0175">Coiled coil</keyword>
<keyword evidence="4" id="KW-1185">Reference proteome</keyword>
<dbReference type="EMBL" id="JANEYG010000065">
    <property type="protein sequence ID" value="KAJ8914704.1"/>
    <property type="molecule type" value="Genomic_DNA"/>
</dbReference>
<organism evidence="3 4">
    <name type="scientific">Exocentrus adspersus</name>
    <dbReference type="NCBI Taxonomy" id="1586481"/>
    <lineage>
        <taxon>Eukaryota</taxon>
        <taxon>Metazoa</taxon>
        <taxon>Ecdysozoa</taxon>
        <taxon>Arthropoda</taxon>
        <taxon>Hexapoda</taxon>
        <taxon>Insecta</taxon>
        <taxon>Pterygota</taxon>
        <taxon>Neoptera</taxon>
        <taxon>Endopterygota</taxon>
        <taxon>Coleoptera</taxon>
        <taxon>Polyphaga</taxon>
        <taxon>Cucujiformia</taxon>
        <taxon>Chrysomeloidea</taxon>
        <taxon>Cerambycidae</taxon>
        <taxon>Lamiinae</taxon>
        <taxon>Acanthocinini</taxon>
        <taxon>Exocentrus</taxon>
    </lineage>
</organism>
<dbReference type="Proteomes" id="UP001159042">
    <property type="component" value="Unassembled WGS sequence"/>
</dbReference>
<evidence type="ECO:0000313" key="3">
    <source>
        <dbReference type="EMBL" id="KAJ8914704.1"/>
    </source>
</evidence>
<accession>A0AAV8VKJ1</accession>
<reference evidence="3 4" key="1">
    <citation type="journal article" date="2023" name="Insect Mol. Biol.">
        <title>Genome sequencing provides insights into the evolution of gene families encoding plant cell wall-degrading enzymes in longhorned beetles.</title>
        <authorList>
            <person name="Shin N.R."/>
            <person name="Okamura Y."/>
            <person name="Kirsch R."/>
            <person name="Pauchet Y."/>
        </authorList>
    </citation>
    <scope>NUCLEOTIDE SEQUENCE [LARGE SCALE GENOMIC DNA]</scope>
    <source>
        <strain evidence="3">EAD_L_NR</strain>
    </source>
</reference>
<feature type="compositionally biased region" description="Basic and acidic residues" evidence="2">
    <location>
        <begin position="191"/>
        <end position="209"/>
    </location>
</feature>
<feature type="region of interest" description="Disordered" evidence="2">
    <location>
        <begin position="171"/>
        <end position="223"/>
    </location>
</feature>
<protein>
    <submittedName>
        <fullName evidence="3">Uncharacterized protein</fullName>
    </submittedName>
</protein>
<proteinExistence type="predicted"/>
<name>A0AAV8VKJ1_9CUCU</name>
<sequence>MSDTQKILEKLKNIRSELGNRIQTSEANILKRIEDLKVKFKELEEENKALKEKTEELNRKSRLNSIVVFGLNRPNQEINCDYICKKIADLLGVNLTLKKQEVLKNRRELKGTAIIISHDLTERQRQEYRFLEKDLLDQRSKSKECFIRGNKLIVDEVAVSMQDLLELDQNSSKAPSFPATDVLPTPQEADAVFREGKSGGKNLSKDTTRKVTRSRANSAQGQK</sequence>
<evidence type="ECO:0000313" key="4">
    <source>
        <dbReference type="Proteomes" id="UP001159042"/>
    </source>
</evidence>
<gene>
    <name evidence="3" type="ORF">NQ315_017413</name>
</gene>
<dbReference type="AlphaFoldDB" id="A0AAV8VKJ1"/>
<feature type="compositionally biased region" description="Polar residues" evidence="2">
    <location>
        <begin position="214"/>
        <end position="223"/>
    </location>
</feature>